<accession>A0ABT9PBH2</accession>
<evidence type="ECO:0000256" key="1">
    <source>
        <dbReference type="ARBA" id="ARBA00022553"/>
    </source>
</evidence>
<feature type="compositionally biased region" description="Low complexity" evidence="3">
    <location>
        <begin position="159"/>
        <end position="170"/>
    </location>
</feature>
<dbReference type="PANTHER" id="PTHR44591:SF3">
    <property type="entry name" value="RESPONSE REGULATORY DOMAIN-CONTAINING PROTEIN"/>
    <property type="match status" value="1"/>
</dbReference>
<feature type="domain" description="Response regulatory" evidence="4">
    <location>
        <begin position="8"/>
        <end position="134"/>
    </location>
</feature>
<gene>
    <name evidence="5" type="ORF">J2S57_005581</name>
</gene>
<protein>
    <submittedName>
        <fullName evidence="5">Two-component system response regulator</fullName>
    </submittedName>
</protein>
<dbReference type="Proteomes" id="UP001235712">
    <property type="component" value="Unassembled WGS sequence"/>
</dbReference>
<name>A0ABT9PBH2_9ACTN</name>
<evidence type="ECO:0000256" key="3">
    <source>
        <dbReference type="SAM" id="MobiDB-lite"/>
    </source>
</evidence>
<feature type="region of interest" description="Disordered" evidence="3">
    <location>
        <begin position="137"/>
        <end position="185"/>
    </location>
</feature>
<proteinExistence type="predicted"/>
<dbReference type="PROSITE" id="PS50110">
    <property type="entry name" value="RESPONSE_REGULATORY"/>
    <property type="match status" value="1"/>
</dbReference>
<dbReference type="PANTHER" id="PTHR44591">
    <property type="entry name" value="STRESS RESPONSE REGULATOR PROTEIN 1"/>
    <property type="match status" value="1"/>
</dbReference>
<dbReference type="Gene3D" id="3.40.50.2300">
    <property type="match status" value="1"/>
</dbReference>
<feature type="compositionally biased region" description="Basic and acidic residues" evidence="3">
    <location>
        <begin position="174"/>
        <end position="185"/>
    </location>
</feature>
<evidence type="ECO:0000256" key="2">
    <source>
        <dbReference type="PROSITE-ProRule" id="PRU00169"/>
    </source>
</evidence>
<keyword evidence="1 2" id="KW-0597">Phosphoprotein</keyword>
<dbReference type="RefSeq" id="WP_307248405.1">
    <property type="nucleotide sequence ID" value="NZ_JAUSQZ010000001.1"/>
</dbReference>
<organism evidence="5 6">
    <name type="scientific">Kineosporia succinea</name>
    <dbReference type="NCBI Taxonomy" id="84632"/>
    <lineage>
        <taxon>Bacteria</taxon>
        <taxon>Bacillati</taxon>
        <taxon>Actinomycetota</taxon>
        <taxon>Actinomycetes</taxon>
        <taxon>Kineosporiales</taxon>
        <taxon>Kineosporiaceae</taxon>
        <taxon>Kineosporia</taxon>
    </lineage>
</organism>
<dbReference type="SUPFAM" id="SSF52172">
    <property type="entry name" value="CheY-like"/>
    <property type="match status" value="1"/>
</dbReference>
<dbReference type="InterPro" id="IPR011006">
    <property type="entry name" value="CheY-like_superfamily"/>
</dbReference>
<feature type="modified residue" description="4-aspartylphosphate" evidence="2">
    <location>
        <position position="64"/>
    </location>
</feature>
<evidence type="ECO:0000259" key="4">
    <source>
        <dbReference type="PROSITE" id="PS50110"/>
    </source>
</evidence>
<sequence>MYLDTSAILLVSDDDEIIAATRRRLLAQGNDLPVAVARTSAQARDLLRPDAGRPSRPPALIMLDLTTPDMNGFDLVIHVRADPATRGVPVMVLPTVEPGTTTRELLSGEEHAGDSSVPTPRTAQELRATLEALGVTWPARDAGLPPETRPASRRDQAPRRTPAPRLAPVPRNDPAGRRDLGARAS</sequence>
<dbReference type="InterPro" id="IPR050595">
    <property type="entry name" value="Bact_response_regulator"/>
</dbReference>
<comment type="caution">
    <text evidence="5">The sequence shown here is derived from an EMBL/GenBank/DDBJ whole genome shotgun (WGS) entry which is preliminary data.</text>
</comment>
<dbReference type="EMBL" id="JAUSQZ010000001">
    <property type="protein sequence ID" value="MDP9829832.1"/>
    <property type="molecule type" value="Genomic_DNA"/>
</dbReference>
<evidence type="ECO:0000313" key="5">
    <source>
        <dbReference type="EMBL" id="MDP9829832.1"/>
    </source>
</evidence>
<reference evidence="5 6" key="1">
    <citation type="submission" date="2023-07" db="EMBL/GenBank/DDBJ databases">
        <title>Sequencing the genomes of 1000 actinobacteria strains.</title>
        <authorList>
            <person name="Klenk H.-P."/>
        </authorList>
    </citation>
    <scope>NUCLEOTIDE SEQUENCE [LARGE SCALE GENOMIC DNA]</scope>
    <source>
        <strain evidence="5 6">DSM 44388</strain>
    </source>
</reference>
<dbReference type="InterPro" id="IPR001789">
    <property type="entry name" value="Sig_transdc_resp-reg_receiver"/>
</dbReference>
<keyword evidence="6" id="KW-1185">Reference proteome</keyword>
<evidence type="ECO:0000313" key="6">
    <source>
        <dbReference type="Proteomes" id="UP001235712"/>
    </source>
</evidence>